<evidence type="ECO:0000256" key="1">
    <source>
        <dbReference type="ARBA" id="ARBA00022614"/>
    </source>
</evidence>
<dbReference type="AlphaFoldDB" id="G3THC3"/>
<evidence type="ECO:0000313" key="6">
    <source>
        <dbReference type="Proteomes" id="UP000007646"/>
    </source>
</evidence>
<dbReference type="FunFam" id="1.25.40.20:FF:000219">
    <property type="entry name" value="Leucine-rich repeat serine/threonine-protein kinase 2"/>
    <property type="match status" value="1"/>
</dbReference>
<dbReference type="InterPro" id="IPR056597">
    <property type="entry name" value="ARM_LRRK2"/>
</dbReference>
<feature type="domain" description="LRRK2 ANK repeat" evidence="4">
    <location>
        <begin position="278"/>
        <end position="407"/>
    </location>
</feature>
<feature type="domain" description="LRRK2 ARM repeat" evidence="3">
    <location>
        <begin position="1"/>
        <end position="248"/>
    </location>
</feature>
<dbReference type="GeneTree" id="ENSGT00940000156262"/>
<reference evidence="5" key="3">
    <citation type="submission" date="2025-09" db="UniProtKB">
        <authorList>
            <consortium name="Ensembl"/>
        </authorList>
    </citation>
    <scope>IDENTIFICATION</scope>
    <source>
        <strain evidence="5">Isolate ISIS603380</strain>
    </source>
</reference>
<evidence type="ECO:0000256" key="2">
    <source>
        <dbReference type="ARBA" id="ARBA00022737"/>
    </source>
</evidence>
<evidence type="ECO:0000313" key="5">
    <source>
        <dbReference type="Ensembl" id="ENSLAFP00000013948.4"/>
    </source>
</evidence>
<dbReference type="Ensembl" id="ENSLAFT00000016615.4">
    <property type="protein sequence ID" value="ENSLAFP00000013948.4"/>
    <property type="gene ID" value="ENSLAFG00000016598.4"/>
</dbReference>
<dbReference type="InterPro" id="IPR036770">
    <property type="entry name" value="Ankyrin_rpt-contain_sf"/>
</dbReference>
<dbReference type="STRING" id="9785.ENSLAFP00000013948"/>
<evidence type="ECO:0008006" key="7">
    <source>
        <dbReference type="Google" id="ProtNLM"/>
    </source>
</evidence>
<organism evidence="5 6">
    <name type="scientific">Loxodonta africana</name>
    <name type="common">African elephant</name>
    <dbReference type="NCBI Taxonomy" id="9785"/>
    <lineage>
        <taxon>Eukaryota</taxon>
        <taxon>Metazoa</taxon>
        <taxon>Chordata</taxon>
        <taxon>Craniata</taxon>
        <taxon>Vertebrata</taxon>
        <taxon>Euteleostomi</taxon>
        <taxon>Mammalia</taxon>
        <taxon>Eutheria</taxon>
        <taxon>Afrotheria</taxon>
        <taxon>Proboscidea</taxon>
        <taxon>Elephantidae</taxon>
        <taxon>Loxodonta</taxon>
    </lineage>
</organism>
<dbReference type="eggNOG" id="KOG0619">
    <property type="taxonomic scope" value="Eukaryota"/>
</dbReference>
<dbReference type="Pfam" id="PF13516">
    <property type="entry name" value="LRR_6"/>
    <property type="match status" value="1"/>
</dbReference>
<dbReference type="PANTHER" id="PTHR46652">
    <property type="entry name" value="LEUCINE-RICH REPEAT AND IQ DOMAIN-CONTAINING PROTEIN 1-RELATED"/>
    <property type="match status" value="1"/>
</dbReference>
<dbReference type="PANTHER" id="PTHR46652:SF8">
    <property type="entry name" value="LEUCINE RICH REPEAT CONTAINING 23"/>
    <property type="match status" value="1"/>
</dbReference>
<dbReference type="HOGENOM" id="CLU_006723_0_0_1"/>
<dbReference type="InterPro" id="IPR001611">
    <property type="entry name" value="Leu-rich_rpt"/>
</dbReference>
<dbReference type="InterPro" id="IPR050836">
    <property type="entry name" value="SDS22/Internalin_LRR"/>
</dbReference>
<proteinExistence type="predicted"/>
<dbReference type="FunFam" id="3.80.10.10:FF:000179">
    <property type="entry name" value="leucine-rich repeat serine/threonine-protein kinase 2"/>
    <property type="match status" value="1"/>
</dbReference>
<dbReference type="Gene3D" id="1.25.40.20">
    <property type="entry name" value="Ankyrin repeat-containing domain"/>
    <property type="match status" value="1"/>
</dbReference>
<keyword evidence="6" id="KW-1185">Reference proteome</keyword>
<sequence>MLSMLMHSSSKEVFQASANALSTLLEQNVNFRKVLLSKGLYLNVLELMQRHIYSPEVAESGCKMLNHLFEGSNTSVDTMAAVAPKIITVMKSHETSLSVQLEALRAILHFIVPGMLEESRQDTESQHKLNTVKKQYFRNGIHKLVLAALNRFTGNPGIQKCGLKVISSVTHFPDALEMLSLEGALDSVLHTLQMYPDDQEIQCLGLSLIGCLITKKNLCIGNGHLLAKILVSSLQRFKDVAEVQMNGFQTILAILELSVSFSKLLVHHSFDSVVFYQMSSSIMEQKNQQFLNLCCKCFAKVAVDNELKSVMLERACDQNNSVMAECLLLLGADANQAKESTSLICQVCEKESSPKLVELLLNSGSREQDVRKALTISIGKGDSQIISLLLGRLALDVANNSICLGGFCMGKIEPSWLAPLFPDKTSNLRKQTNIGSTLARMVLRHQMKSAAEEGAASSSDGSFSEDVLVKFDEWTFLPDSSVDCVFGQSDDLDSEDQREVKGSFLVKKKSNSINVGEFYWEPTLQRCSPNLQRHSNSLGPVFDQEDLLKRRRKILSSDDSLKESTKLQSHVRNSESVCSLASEREYITSLDLSANELRDIDALSQRCHISGHLEHLEKLELHQNALSSFPQQLCETLKCLTHLDLHSNKFTAFPSYLLKMNCIANLDVSRNDIGPSIILDPAVRCPTLRQFNLSYNQLSSVPENLAVVVEKLEQFILEGNRISGICSPLSLKELKILNLSKNHISSLSENFLEACPKVESFNARINFLAAMPFLPSSITSLKLSQNKFTCIPEAILNLPHLRSLDMSSNNIQYLPGPAHWKSLNLRELLFNSNQISILDLSEKAHAWSRVEKLHLSRNQLKEVRGHLYLFKSIV</sequence>
<dbReference type="InterPro" id="IPR011989">
    <property type="entry name" value="ARM-like"/>
</dbReference>
<dbReference type="Pfam" id="PF13855">
    <property type="entry name" value="LRR_8"/>
    <property type="match status" value="1"/>
</dbReference>
<dbReference type="Pfam" id="PF23745">
    <property type="entry name" value="ANK_LRRK2"/>
    <property type="match status" value="1"/>
</dbReference>
<dbReference type="SMART" id="SM00369">
    <property type="entry name" value="LRR_TYP"/>
    <property type="match status" value="5"/>
</dbReference>
<dbReference type="SMART" id="SM00364">
    <property type="entry name" value="LRR_BAC"/>
    <property type="match status" value="5"/>
</dbReference>
<reference evidence="5" key="2">
    <citation type="submission" date="2025-08" db="UniProtKB">
        <authorList>
            <consortium name="Ensembl"/>
        </authorList>
    </citation>
    <scope>IDENTIFICATION</scope>
    <source>
        <strain evidence="5">Isolate ISIS603380</strain>
    </source>
</reference>
<protein>
    <recommendedName>
        <fullName evidence="7">Leucine rich repeat kinase 2</fullName>
    </recommendedName>
</protein>
<accession>G3THC3</accession>
<dbReference type="InterPro" id="IPR032675">
    <property type="entry name" value="LRR_dom_sf"/>
</dbReference>
<dbReference type="Gene3D" id="1.25.10.10">
    <property type="entry name" value="Leucine-rich Repeat Variant"/>
    <property type="match status" value="1"/>
</dbReference>
<reference evidence="5 6" key="1">
    <citation type="submission" date="2009-06" db="EMBL/GenBank/DDBJ databases">
        <title>The Genome Sequence of Loxodonta africana (African elephant).</title>
        <authorList>
            <person name="Di Palma F."/>
            <person name="Heiman D."/>
            <person name="Young S."/>
            <person name="Johnson J."/>
            <person name="Lander E.S."/>
            <person name="Lindblad-Toh K."/>
        </authorList>
    </citation>
    <scope>NUCLEOTIDE SEQUENCE [LARGE SCALE GENOMIC DNA]</scope>
    <source>
        <strain evidence="5 6">Isolate ISIS603380</strain>
    </source>
</reference>
<dbReference type="InterPro" id="IPR003591">
    <property type="entry name" value="Leu-rich_rpt_typical-subtyp"/>
</dbReference>
<dbReference type="Proteomes" id="UP000007646">
    <property type="component" value="Unassembled WGS sequence"/>
</dbReference>
<evidence type="ECO:0000259" key="4">
    <source>
        <dbReference type="Pfam" id="PF23745"/>
    </source>
</evidence>
<name>G3THC3_LOXAF</name>
<dbReference type="PROSITE" id="PS51450">
    <property type="entry name" value="LRR"/>
    <property type="match status" value="2"/>
</dbReference>
<dbReference type="InterPro" id="IPR016024">
    <property type="entry name" value="ARM-type_fold"/>
</dbReference>
<dbReference type="InParanoid" id="G3THC3"/>
<evidence type="ECO:0000259" key="3">
    <source>
        <dbReference type="Pfam" id="PF23744"/>
    </source>
</evidence>
<dbReference type="Pfam" id="PF23744">
    <property type="entry name" value="ARM_LRRK2"/>
    <property type="match status" value="1"/>
</dbReference>
<dbReference type="OMA" id="PAIQRCG"/>
<keyword evidence="1" id="KW-0433">Leucine-rich repeat</keyword>
<dbReference type="InterPro" id="IPR056593">
    <property type="entry name" value="ANK_LRRK2"/>
</dbReference>
<dbReference type="SUPFAM" id="SSF48371">
    <property type="entry name" value="ARM repeat"/>
    <property type="match status" value="1"/>
</dbReference>
<dbReference type="SUPFAM" id="SSF52058">
    <property type="entry name" value="L domain-like"/>
    <property type="match status" value="1"/>
</dbReference>
<keyword evidence="2" id="KW-0677">Repeat</keyword>
<dbReference type="Gene3D" id="3.80.10.10">
    <property type="entry name" value="Ribonuclease Inhibitor"/>
    <property type="match status" value="2"/>
</dbReference>